<evidence type="ECO:0000313" key="3">
    <source>
        <dbReference type="EMBL" id="MFC6054332.1"/>
    </source>
</evidence>
<feature type="chain" id="PRO_5047461569" description="Lipoprotein" evidence="2">
    <location>
        <begin position="32"/>
        <end position="207"/>
    </location>
</feature>
<dbReference type="EMBL" id="JBHSPT010000007">
    <property type="protein sequence ID" value="MFC6054332.1"/>
    <property type="molecule type" value="Genomic_DNA"/>
</dbReference>
<organism evidence="3 4">
    <name type="scientific">Streptomyces pratens</name>
    <dbReference type="NCBI Taxonomy" id="887456"/>
    <lineage>
        <taxon>Bacteria</taxon>
        <taxon>Bacillati</taxon>
        <taxon>Actinomycetota</taxon>
        <taxon>Actinomycetes</taxon>
        <taxon>Kitasatosporales</taxon>
        <taxon>Streptomycetaceae</taxon>
        <taxon>Streptomyces</taxon>
    </lineage>
</organism>
<accession>A0ABW1LTS1</accession>
<keyword evidence="4" id="KW-1185">Reference proteome</keyword>
<evidence type="ECO:0000256" key="2">
    <source>
        <dbReference type="SAM" id="SignalP"/>
    </source>
</evidence>
<dbReference type="Proteomes" id="UP001596242">
    <property type="component" value="Unassembled WGS sequence"/>
</dbReference>
<sequence>MHAIRVASAALLGVGALALALALAAAPGAVAVDGAATPFGFGLRPALVEPGDLITLRVDRTDGECEGRATVSSPVLGTVTIPKNRSKATTEVYRDARPGAVHQVAFTCDGGTGTTSLTIAGGRPVPLPSPLPVESEGSAGHPRGAHAGEGGGPPGSVLSDIAAGHGPSEDLRSATPRMAYRSPPGHPFTLAPSPVVCTAFSVSAMRE</sequence>
<feature type="region of interest" description="Disordered" evidence="1">
    <location>
        <begin position="120"/>
        <end position="188"/>
    </location>
</feature>
<feature type="signal peptide" evidence="2">
    <location>
        <begin position="1"/>
        <end position="31"/>
    </location>
</feature>
<protein>
    <recommendedName>
        <fullName evidence="5">Lipoprotein</fullName>
    </recommendedName>
</protein>
<keyword evidence="2" id="KW-0732">Signal</keyword>
<feature type="compositionally biased region" description="Low complexity" evidence="1">
    <location>
        <begin position="132"/>
        <end position="142"/>
    </location>
</feature>
<gene>
    <name evidence="3" type="ORF">ACFP50_02255</name>
</gene>
<name>A0ABW1LTS1_9ACTN</name>
<evidence type="ECO:0000256" key="1">
    <source>
        <dbReference type="SAM" id="MobiDB-lite"/>
    </source>
</evidence>
<comment type="caution">
    <text evidence="3">The sequence shown here is derived from an EMBL/GenBank/DDBJ whole genome shotgun (WGS) entry which is preliminary data.</text>
</comment>
<evidence type="ECO:0008006" key="5">
    <source>
        <dbReference type="Google" id="ProtNLM"/>
    </source>
</evidence>
<dbReference type="RefSeq" id="WP_386392688.1">
    <property type="nucleotide sequence ID" value="NZ_JBHSPT010000007.1"/>
</dbReference>
<proteinExistence type="predicted"/>
<evidence type="ECO:0000313" key="4">
    <source>
        <dbReference type="Proteomes" id="UP001596242"/>
    </source>
</evidence>
<reference evidence="4" key="1">
    <citation type="journal article" date="2019" name="Int. J. Syst. Evol. Microbiol.">
        <title>The Global Catalogue of Microorganisms (GCM) 10K type strain sequencing project: providing services to taxonomists for standard genome sequencing and annotation.</title>
        <authorList>
            <consortium name="The Broad Institute Genomics Platform"/>
            <consortium name="The Broad Institute Genome Sequencing Center for Infectious Disease"/>
            <person name="Wu L."/>
            <person name="Ma J."/>
        </authorList>
    </citation>
    <scope>NUCLEOTIDE SEQUENCE [LARGE SCALE GENOMIC DNA]</scope>
    <source>
        <strain evidence="4">JCM 12763</strain>
    </source>
</reference>